<reference evidence="2" key="1">
    <citation type="journal article" date="2024" name="Front. Bioeng. Biotechnol.">
        <title>Genome-scale model development and genomic sequencing of the oleaginous clade Lipomyces.</title>
        <authorList>
            <person name="Czajka J.J."/>
            <person name="Han Y."/>
            <person name="Kim J."/>
            <person name="Mondo S.J."/>
            <person name="Hofstad B.A."/>
            <person name="Robles A."/>
            <person name="Haridas S."/>
            <person name="Riley R."/>
            <person name="LaButti K."/>
            <person name="Pangilinan J."/>
            <person name="Andreopoulos W."/>
            <person name="Lipzen A."/>
            <person name="Yan J."/>
            <person name="Wang M."/>
            <person name="Ng V."/>
            <person name="Grigoriev I.V."/>
            <person name="Spatafora J.W."/>
            <person name="Magnuson J.K."/>
            <person name="Baker S.E."/>
            <person name="Pomraning K.R."/>
        </authorList>
    </citation>
    <scope>NUCLEOTIDE SEQUENCE [LARGE SCALE GENOMIC DNA]</scope>
    <source>
        <strain evidence="2">CBS 7786</strain>
    </source>
</reference>
<protein>
    <submittedName>
        <fullName evidence="1">Uncharacterized protein</fullName>
    </submittedName>
</protein>
<comment type="caution">
    <text evidence="1">The sequence shown here is derived from an EMBL/GenBank/DDBJ whole genome shotgun (WGS) entry which is preliminary data.</text>
</comment>
<keyword evidence="2" id="KW-1185">Reference proteome</keyword>
<gene>
    <name evidence="1" type="ORF">V1525DRAFT_390626</name>
</gene>
<evidence type="ECO:0000313" key="2">
    <source>
        <dbReference type="Proteomes" id="UP001433508"/>
    </source>
</evidence>
<organism evidence="1 2">
    <name type="scientific">Lipomyces kononenkoae</name>
    <name type="common">Yeast</name>
    <dbReference type="NCBI Taxonomy" id="34357"/>
    <lineage>
        <taxon>Eukaryota</taxon>
        <taxon>Fungi</taxon>
        <taxon>Dikarya</taxon>
        <taxon>Ascomycota</taxon>
        <taxon>Saccharomycotina</taxon>
        <taxon>Lipomycetes</taxon>
        <taxon>Lipomycetales</taxon>
        <taxon>Lipomycetaceae</taxon>
        <taxon>Lipomyces</taxon>
    </lineage>
</organism>
<evidence type="ECO:0000313" key="1">
    <source>
        <dbReference type="EMBL" id="KAK9235269.1"/>
    </source>
</evidence>
<sequence>MTGTRCHHIVDKSMVEDHLTKVRKLEIQDKACAIRAYRLRPHLSVDDGFESGAFRQGAAAVEGVTVFDGYKCVLCESALQHRCVQSKEAMRTHSKRNHPNPVRIQVVYGRSAANPQLRYVEVAEDNTTAAMRETDDITMIGIPATVHGLSGAHTAVADNRDRDQFGRAFYAYKLLEWLGLAELELLHNPFIPDHWALFLGLSH</sequence>
<name>A0ACC3SV25_LIPKO</name>
<dbReference type="EMBL" id="MU971423">
    <property type="protein sequence ID" value="KAK9235269.1"/>
    <property type="molecule type" value="Genomic_DNA"/>
</dbReference>
<dbReference type="Proteomes" id="UP001433508">
    <property type="component" value="Unassembled WGS sequence"/>
</dbReference>
<accession>A0ACC3SV25</accession>
<proteinExistence type="predicted"/>